<comment type="caution">
    <text evidence="3">The sequence shown here is derived from an EMBL/GenBank/DDBJ whole genome shotgun (WGS) entry which is preliminary data.</text>
</comment>
<keyword evidence="1" id="KW-0862">Zinc</keyword>
<sequence>MASKLPNMLCGTCSRRSKSTKAVKYCTDCEDGLCSDCVDFHGSIKTFDTHHVIDINVIEGKPLVVNKSCKVHPDMVLEYFCSDHDTMCCRSCMASDHRSCDKLLPIEVSAKGVKVRQVPGANIAGIGVTKDKRLFLCNRNGFDLVVMSEKGTQLATVQVGANQWGIAMEEDKNTAWITLADMKFIQTVDIATMKKEQLIKVPEQCYGIAIIDDQIAVGGYGKIYIISKTGDLKKTLDVGGSTVHSISVGQNNQFYFAQADMGKSTLKSVGLDGTVTSVSAEETQGVIAVKGDRIGNVYFLVFQASNLKLFSFEDKSIKTILTTTDGLNTPYDLAFSKDFSKLSFEL</sequence>
<name>A0A8S3RX37_MYTED</name>
<keyword evidence="1" id="KW-0863">Zinc-finger</keyword>
<dbReference type="InterPro" id="IPR047153">
    <property type="entry name" value="TRIM45/56/19-like"/>
</dbReference>
<dbReference type="Pfam" id="PF00643">
    <property type="entry name" value="zf-B_box"/>
    <property type="match status" value="1"/>
</dbReference>
<dbReference type="InterPro" id="IPR015943">
    <property type="entry name" value="WD40/YVTN_repeat-like_dom_sf"/>
</dbReference>
<evidence type="ECO:0000313" key="3">
    <source>
        <dbReference type="EMBL" id="CAG2210977.1"/>
    </source>
</evidence>
<dbReference type="Proteomes" id="UP000683360">
    <property type="component" value="Unassembled WGS sequence"/>
</dbReference>
<protein>
    <recommendedName>
        <fullName evidence="2">B box-type domain-containing protein</fullName>
    </recommendedName>
</protein>
<reference evidence="3" key="1">
    <citation type="submission" date="2021-03" db="EMBL/GenBank/DDBJ databases">
        <authorList>
            <person name="Bekaert M."/>
        </authorList>
    </citation>
    <scope>NUCLEOTIDE SEQUENCE</scope>
</reference>
<keyword evidence="1" id="KW-0479">Metal-binding</keyword>
<dbReference type="CDD" id="cd19757">
    <property type="entry name" value="Bbox1"/>
    <property type="match status" value="1"/>
</dbReference>
<accession>A0A8S3RX37</accession>
<dbReference type="EMBL" id="CAJPWZ010001248">
    <property type="protein sequence ID" value="CAG2210977.1"/>
    <property type="molecule type" value="Genomic_DNA"/>
</dbReference>
<dbReference type="SUPFAM" id="SSF57845">
    <property type="entry name" value="B-box zinc-binding domain"/>
    <property type="match status" value="1"/>
</dbReference>
<dbReference type="OrthoDB" id="6110133at2759"/>
<gene>
    <name evidence="3" type="ORF">MEDL_25027</name>
</gene>
<dbReference type="PROSITE" id="PS50119">
    <property type="entry name" value="ZF_BBOX"/>
    <property type="match status" value="2"/>
</dbReference>
<dbReference type="Gene3D" id="2.130.10.10">
    <property type="entry name" value="YVTN repeat-like/Quinoprotein amine dehydrogenase"/>
    <property type="match status" value="1"/>
</dbReference>
<dbReference type="GO" id="GO:0008270">
    <property type="term" value="F:zinc ion binding"/>
    <property type="evidence" value="ECO:0007669"/>
    <property type="project" value="UniProtKB-KW"/>
</dbReference>
<evidence type="ECO:0000259" key="2">
    <source>
        <dbReference type="PROSITE" id="PS50119"/>
    </source>
</evidence>
<dbReference type="InterPro" id="IPR000315">
    <property type="entry name" value="Znf_B-box"/>
</dbReference>
<dbReference type="GO" id="GO:0061630">
    <property type="term" value="F:ubiquitin protein ligase activity"/>
    <property type="evidence" value="ECO:0007669"/>
    <property type="project" value="TreeGrafter"/>
</dbReference>
<feature type="domain" description="B box-type" evidence="2">
    <location>
        <begin position="69"/>
        <end position="106"/>
    </location>
</feature>
<proteinExistence type="predicted"/>
<evidence type="ECO:0000256" key="1">
    <source>
        <dbReference type="PROSITE-ProRule" id="PRU00024"/>
    </source>
</evidence>
<organism evidence="3 4">
    <name type="scientific">Mytilus edulis</name>
    <name type="common">Blue mussel</name>
    <dbReference type="NCBI Taxonomy" id="6550"/>
    <lineage>
        <taxon>Eukaryota</taxon>
        <taxon>Metazoa</taxon>
        <taxon>Spiralia</taxon>
        <taxon>Lophotrochozoa</taxon>
        <taxon>Mollusca</taxon>
        <taxon>Bivalvia</taxon>
        <taxon>Autobranchia</taxon>
        <taxon>Pteriomorphia</taxon>
        <taxon>Mytilida</taxon>
        <taxon>Mytiloidea</taxon>
        <taxon>Mytilidae</taxon>
        <taxon>Mytilinae</taxon>
        <taxon>Mytilus</taxon>
    </lineage>
</organism>
<dbReference type="GO" id="GO:0005654">
    <property type="term" value="C:nucleoplasm"/>
    <property type="evidence" value="ECO:0007669"/>
    <property type="project" value="TreeGrafter"/>
</dbReference>
<dbReference type="Gene3D" id="3.30.160.60">
    <property type="entry name" value="Classic Zinc Finger"/>
    <property type="match status" value="1"/>
</dbReference>
<keyword evidence="4" id="KW-1185">Reference proteome</keyword>
<dbReference type="AlphaFoldDB" id="A0A8S3RX37"/>
<evidence type="ECO:0000313" key="4">
    <source>
        <dbReference type="Proteomes" id="UP000683360"/>
    </source>
</evidence>
<dbReference type="SUPFAM" id="SSF63829">
    <property type="entry name" value="Calcium-dependent phosphotriesterase"/>
    <property type="match status" value="1"/>
</dbReference>
<dbReference type="PANTHER" id="PTHR25462:SF296">
    <property type="entry name" value="MEIOTIC P26, ISOFORM F"/>
    <property type="match status" value="1"/>
</dbReference>
<dbReference type="PANTHER" id="PTHR25462">
    <property type="entry name" value="BONUS, ISOFORM C-RELATED"/>
    <property type="match status" value="1"/>
</dbReference>
<feature type="domain" description="B box-type" evidence="2">
    <location>
        <begin position="5"/>
        <end position="55"/>
    </location>
</feature>